<organism evidence="2 3">
    <name type="scientific">Owenia fusiformis</name>
    <name type="common">Polychaete worm</name>
    <dbReference type="NCBI Taxonomy" id="6347"/>
    <lineage>
        <taxon>Eukaryota</taxon>
        <taxon>Metazoa</taxon>
        <taxon>Spiralia</taxon>
        <taxon>Lophotrochozoa</taxon>
        <taxon>Annelida</taxon>
        <taxon>Polychaeta</taxon>
        <taxon>Sedentaria</taxon>
        <taxon>Canalipalpata</taxon>
        <taxon>Sabellida</taxon>
        <taxon>Oweniida</taxon>
        <taxon>Oweniidae</taxon>
        <taxon>Owenia</taxon>
    </lineage>
</organism>
<evidence type="ECO:0000256" key="1">
    <source>
        <dbReference type="SAM" id="Coils"/>
    </source>
</evidence>
<proteinExistence type="predicted"/>
<sequence length="145" mass="17492">WNKVSASESAWLKCKSTQKRNLKELYKIERRTFDRIHRRIKRQFQKQEQQHLLDIYNEPNSRNFWDKIGKIGIASDRKQEVPWEILKPDKTVSTDKQEVLNYWANSYNELYSEKEDNVNFDENHLKQVKEELSHIENDNVDPLSA</sequence>
<accession>A0A8S4NLI0</accession>
<keyword evidence="3" id="KW-1185">Reference proteome</keyword>
<gene>
    <name evidence="2" type="ORF">OFUS_LOCUS8379</name>
</gene>
<reference evidence="2" key="1">
    <citation type="submission" date="2022-03" db="EMBL/GenBank/DDBJ databases">
        <authorList>
            <person name="Martin C."/>
        </authorList>
    </citation>
    <scope>NUCLEOTIDE SEQUENCE</scope>
</reference>
<keyword evidence="1" id="KW-0175">Coiled coil</keyword>
<protein>
    <submittedName>
        <fullName evidence="2">Uncharacterized protein</fullName>
    </submittedName>
</protein>
<dbReference type="OrthoDB" id="6150687at2759"/>
<comment type="caution">
    <text evidence="2">The sequence shown here is derived from an EMBL/GenBank/DDBJ whole genome shotgun (WGS) entry which is preliminary data.</text>
</comment>
<dbReference type="AlphaFoldDB" id="A0A8S4NLI0"/>
<name>A0A8S4NLI0_OWEFU</name>
<evidence type="ECO:0000313" key="2">
    <source>
        <dbReference type="EMBL" id="CAH1781868.1"/>
    </source>
</evidence>
<dbReference type="EMBL" id="CAIIXF020000004">
    <property type="protein sequence ID" value="CAH1781868.1"/>
    <property type="molecule type" value="Genomic_DNA"/>
</dbReference>
<evidence type="ECO:0000313" key="3">
    <source>
        <dbReference type="Proteomes" id="UP000749559"/>
    </source>
</evidence>
<feature type="non-terminal residue" evidence="2">
    <location>
        <position position="1"/>
    </location>
</feature>
<dbReference type="Proteomes" id="UP000749559">
    <property type="component" value="Unassembled WGS sequence"/>
</dbReference>
<feature type="coiled-coil region" evidence="1">
    <location>
        <begin position="111"/>
        <end position="138"/>
    </location>
</feature>
<feature type="non-terminal residue" evidence="2">
    <location>
        <position position="145"/>
    </location>
</feature>